<keyword evidence="1" id="KW-0175">Coiled coil</keyword>
<dbReference type="InterPro" id="IPR015898">
    <property type="entry name" value="G-protein_gamma-like_dom"/>
</dbReference>
<feature type="domain" description="G protein gamma" evidence="3">
    <location>
        <begin position="31"/>
        <end position="85"/>
    </location>
</feature>
<evidence type="ECO:0000256" key="1">
    <source>
        <dbReference type="SAM" id="Coils"/>
    </source>
</evidence>
<evidence type="ECO:0000313" key="4">
    <source>
        <dbReference type="EMBL" id="KAL3623579.1"/>
    </source>
</evidence>
<dbReference type="Proteomes" id="UP001632038">
    <property type="component" value="Unassembled WGS sequence"/>
</dbReference>
<protein>
    <recommendedName>
        <fullName evidence="3">G protein gamma domain-containing protein</fullName>
    </recommendedName>
</protein>
<comment type="caution">
    <text evidence="4">The sequence shown here is derived from an EMBL/GenBank/DDBJ whole genome shotgun (WGS) entry which is preliminary data.</text>
</comment>
<dbReference type="PANTHER" id="PTHR32378:SF10">
    <property type="entry name" value="GUANINE NUCLEOTIDE-BINDING PROTEIN SUBUNIT GAMMA 3"/>
    <property type="match status" value="1"/>
</dbReference>
<gene>
    <name evidence="4" type="ORF">CASFOL_032395</name>
</gene>
<dbReference type="AlphaFoldDB" id="A0ABD3C1X5"/>
<evidence type="ECO:0000256" key="2">
    <source>
        <dbReference type="SAM" id="MobiDB-lite"/>
    </source>
</evidence>
<dbReference type="InterPro" id="IPR055305">
    <property type="entry name" value="GG3-like"/>
</dbReference>
<reference evidence="5" key="1">
    <citation type="journal article" date="2024" name="IScience">
        <title>Strigolactones Initiate the Formation of Haustorium-like Structures in Castilleja.</title>
        <authorList>
            <person name="Buerger M."/>
            <person name="Peterson D."/>
            <person name="Chory J."/>
        </authorList>
    </citation>
    <scope>NUCLEOTIDE SEQUENCE [LARGE SCALE GENOMIC DNA]</scope>
</reference>
<organism evidence="4 5">
    <name type="scientific">Castilleja foliolosa</name>
    <dbReference type="NCBI Taxonomy" id="1961234"/>
    <lineage>
        <taxon>Eukaryota</taxon>
        <taxon>Viridiplantae</taxon>
        <taxon>Streptophyta</taxon>
        <taxon>Embryophyta</taxon>
        <taxon>Tracheophyta</taxon>
        <taxon>Spermatophyta</taxon>
        <taxon>Magnoliopsida</taxon>
        <taxon>eudicotyledons</taxon>
        <taxon>Gunneridae</taxon>
        <taxon>Pentapetalae</taxon>
        <taxon>asterids</taxon>
        <taxon>lamiids</taxon>
        <taxon>Lamiales</taxon>
        <taxon>Orobanchaceae</taxon>
        <taxon>Pedicularideae</taxon>
        <taxon>Castillejinae</taxon>
        <taxon>Castilleja</taxon>
    </lineage>
</organism>
<name>A0ABD3C1X5_9LAMI</name>
<feature type="region of interest" description="Disordered" evidence="2">
    <location>
        <begin position="1"/>
        <end position="25"/>
    </location>
</feature>
<proteinExistence type="predicted"/>
<dbReference type="SMART" id="SM01224">
    <property type="entry name" value="G_gamma"/>
    <property type="match status" value="1"/>
</dbReference>
<feature type="coiled-coil region" evidence="1">
    <location>
        <begin position="28"/>
        <end position="55"/>
    </location>
</feature>
<dbReference type="PANTHER" id="PTHR32378">
    <property type="entry name" value="GUANINE NUCLEOTIDE-BINDING PROTEIN SUBUNIT GAMMA 3"/>
    <property type="match status" value="1"/>
</dbReference>
<accession>A0ABD3C1X5</accession>
<dbReference type="EMBL" id="JAVIJP010000054">
    <property type="protein sequence ID" value="KAL3623579.1"/>
    <property type="molecule type" value="Genomic_DNA"/>
</dbReference>
<evidence type="ECO:0000259" key="3">
    <source>
        <dbReference type="SMART" id="SM01224"/>
    </source>
</evidence>
<sequence>MSGLKGNGVVTTSLPPPRPKSPPELYGRRRELAKVQVLEREIGFLEEELKSIEGLQLASRSCKEVADFVTVNADPLITTTRFADHVAFGNGCVEEYRVSRYRGFAAVVCRASANVTRVILAVAVADCRRAAAVVSHHHVGIANAVRN</sequence>
<evidence type="ECO:0000313" key="5">
    <source>
        <dbReference type="Proteomes" id="UP001632038"/>
    </source>
</evidence>
<keyword evidence="5" id="KW-1185">Reference proteome</keyword>